<dbReference type="Proteomes" id="UP000540989">
    <property type="component" value="Unassembled WGS sequence"/>
</dbReference>
<reference evidence="1 2" key="1">
    <citation type="submission" date="2020-08" db="EMBL/GenBank/DDBJ databases">
        <title>Genomic Encyclopedia of Type Strains, Phase IV (KMG-V): Genome sequencing to study the core and pangenomes of soil and plant-associated prokaryotes.</title>
        <authorList>
            <person name="Whitman W."/>
        </authorList>
    </citation>
    <scope>NUCLEOTIDE SEQUENCE [LARGE SCALE GENOMIC DNA]</scope>
    <source>
        <strain evidence="1 2">M8UP14</strain>
    </source>
</reference>
<evidence type="ECO:0000313" key="1">
    <source>
        <dbReference type="EMBL" id="MBB5057427.1"/>
    </source>
</evidence>
<dbReference type="RefSeq" id="WP_281383450.1">
    <property type="nucleotide sequence ID" value="NZ_JACHIP010000003.1"/>
</dbReference>
<dbReference type="EMBL" id="JACHIP010000003">
    <property type="protein sequence ID" value="MBB5057427.1"/>
    <property type="molecule type" value="Genomic_DNA"/>
</dbReference>
<gene>
    <name evidence="1" type="ORF">HDF16_002133</name>
</gene>
<evidence type="ECO:0000313" key="2">
    <source>
        <dbReference type="Proteomes" id="UP000540989"/>
    </source>
</evidence>
<keyword evidence="2" id="KW-1185">Reference proteome</keyword>
<dbReference type="AlphaFoldDB" id="A0A7W7ZCR5"/>
<comment type="caution">
    <text evidence="1">The sequence shown here is derived from an EMBL/GenBank/DDBJ whole genome shotgun (WGS) entry which is preliminary data.</text>
</comment>
<sequence>MTEIAQFAQDDLVVLTPLLPFAKELAHKAPTPRLPRLARSFSDG</sequence>
<protein>
    <submittedName>
        <fullName evidence="1">Uncharacterized protein</fullName>
    </submittedName>
</protein>
<name>A0A7W7ZCR5_9BACT</name>
<proteinExistence type="predicted"/>
<accession>A0A7W7ZCR5</accession>
<organism evidence="1 2">
    <name type="scientific">Granulicella aggregans</name>
    <dbReference type="NCBI Taxonomy" id="474949"/>
    <lineage>
        <taxon>Bacteria</taxon>
        <taxon>Pseudomonadati</taxon>
        <taxon>Acidobacteriota</taxon>
        <taxon>Terriglobia</taxon>
        <taxon>Terriglobales</taxon>
        <taxon>Acidobacteriaceae</taxon>
        <taxon>Granulicella</taxon>
    </lineage>
</organism>